<feature type="compositionally biased region" description="Basic and acidic residues" evidence="1">
    <location>
        <begin position="416"/>
        <end position="471"/>
    </location>
</feature>
<gene>
    <name evidence="2" type="ORF">AURANDRAFT_64942</name>
</gene>
<dbReference type="OrthoDB" id="10683297at2759"/>
<proteinExistence type="predicted"/>
<dbReference type="GeneID" id="20225089"/>
<dbReference type="Proteomes" id="UP000002729">
    <property type="component" value="Unassembled WGS sequence"/>
</dbReference>
<protein>
    <submittedName>
        <fullName evidence="2">Expressed protein</fullName>
    </submittedName>
</protein>
<evidence type="ECO:0000313" key="2">
    <source>
        <dbReference type="EMBL" id="EGB07266.1"/>
    </source>
</evidence>
<feature type="compositionally biased region" description="Gly residues" evidence="1">
    <location>
        <begin position="181"/>
        <end position="193"/>
    </location>
</feature>
<feature type="region of interest" description="Disordered" evidence="1">
    <location>
        <begin position="295"/>
        <end position="350"/>
    </location>
</feature>
<feature type="compositionally biased region" description="Basic and acidic residues" evidence="1">
    <location>
        <begin position="102"/>
        <end position="112"/>
    </location>
</feature>
<evidence type="ECO:0000256" key="1">
    <source>
        <dbReference type="SAM" id="MobiDB-lite"/>
    </source>
</evidence>
<organism evidence="3">
    <name type="scientific">Aureococcus anophagefferens</name>
    <name type="common">Harmful bloom alga</name>
    <dbReference type="NCBI Taxonomy" id="44056"/>
    <lineage>
        <taxon>Eukaryota</taxon>
        <taxon>Sar</taxon>
        <taxon>Stramenopiles</taxon>
        <taxon>Ochrophyta</taxon>
        <taxon>Pelagophyceae</taxon>
        <taxon>Pelagomonadales</taxon>
        <taxon>Pelagomonadaceae</taxon>
        <taxon>Aureococcus</taxon>
    </lineage>
</organism>
<feature type="compositionally biased region" description="Gly residues" evidence="1">
    <location>
        <begin position="77"/>
        <end position="97"/>
    </location>
</feature>
<dbReference type="CDD" id="cd21039">
    <property type="entry name" value="NURR"/>
    <property type="match status" value="1"/>
</dbReference>
<feature type="region of interest" description="Disordered" evidence="1">
    <location>
        <begin position="409"/>
        <end position="526"/>
    </location>
</feature>
<feature type="compositionally biased region" description="Basic and acidic residues" evidence="1">
    <location>
        <begin position="478"/>
        <end position="500"/>
    </location>
</feature>
<feature type="region of interest" description="Disordered" evidence="1">
    <location>
        <begin position="1"/>
        <end position="131"/>
    </location>
</feature>
<dbReference type="EMBL" id="GL833131">
    <property type="protein sequence ID" value="EGB07266.1"/>
    <property type="molecule type" value="Genomic_DNA"/>
</dbReference>
<evidence type="ECO:0000313" key="3">
    <source>
        <dbReference type="Proteomes" id="UP000002729"/>
    </source>
</evidence>
<dbReference type="AlphaFoldDB" id="F0YCB4"/>
<dbReference type="RefSeq" id="XP_009037899.1">
    <property type="nucleotide sequence ID" value="XM_009039651.1"/>
</dbReference>
<feature type="compositionally biased region" description="Polar residues" evidence="1">
    <location>
        <begin position="45"/>
        <end position="61"/>
    </location>
</feature>
<sequence length="605" mass="65403">MAASDGELSEEEEPAKNVTASKSSSEDGAAAADRRVPKKKRLDKSPSSSEDVSQLQRTLRQQQEKHRPDGAPPPRGPGDGAGGRGGATPRGGDGGGRPRPAPWEDERLDPESRAILGEMGRSGRLGRDEIDDGAMHSLANLPESDRRGVVRHLDSVPRHKIKNISAWLSKGCAAVKQSLRSGGGGAPGPGGGGGPPPPRDDRGRASPPAHRGPPPRAEPDRRGGGATPRGPPDDDDAEFAFFSRLGGMLARNDVDGSARAALSSLSRDAAARIGDELRATLKQSHVQNPSAWLMATIKQAGGGARRPDGPPRAGGDYGGRPPDRGPPPRHGGMSPHGGPPPPPAFDGAFYPIERDYGLSLPMVDPRVVRSIRGLDDHLQRRIAEDLYRTLKTQRIQNPSGWLLASYQRLAPPRSHRGPDDAPPRGGRDDGRRDAPDGRRDAPDGRRDAPPPPDDRRRRDDREPPPPQDDRRRGRSRSRSRDRDRDRDRDRKRGRSDSSPRRDKRAAAPAPAPAPAPAAEEADISLARDSGPVLDAAFKTVEDAYGLDRDDLDLDVKRDLLRSLDDDVSGGIIKSLYNTLQERELQDPLAWLREQIGIAKRLHKRT</sequence>
<keyword evidence="3" id="KW-1185">Reference proteome</keyword>
<dbReference type="InParanoid" id="F0YCB4"/>
<dbReference type="KEGG" id="aaf:AURANDRAFT_64942"/>
<feature type="region of interest" description="Disordered" evidence="1">
    <location>
        <begin position="177"/>
        <end position="239"/>
    </location>
</feature>
<reference evidence="2 3" key="1">
    <citation type="journal article" date="2011" name="Proc. Natl. Acad. Sci. U.S.A.">
        <title>Niche of harmful alga Aureococcus anophagefferens revealed through ecogenomics.</title>
        <authorList>
            <person name="Gobler C.J."/>
            <person name="Berry D.L."/>
            <person name="Dyhrman S.T."/>
            <person name="Wilhelm S.W."/>
            <person name="Salamov A."/>
            <person name="Lobanov A.V."/>
            <person name="Zhang Y."/>
            <person name="Collier J.L."/>
            <person name="Wurch L.L."/>
            <person name="Kustka A.B."/>
            <person name="Dill B.D."/>
            <person name="Shah M."/>
            <person name="VerBerkmoes N.C."/>
            <person name="Kuo A."/>
            <person name="Terry A."/>
            <person name="Pangilinan J."/>
            <person name="Lindquist E.A."/>
            <person name="Lucas S."/>
            <person name="Paulsen I.T."/>
            <person name="Hattenrath-Lehmann T.K."/>
            <person name="Talmage S.C."/>
            <person name="Walker E.A."/>
            <person name="Koch F."/>
            <person name="Burson A.M."/>
            <person name="Marcoval M.A."/>
            <person name="Tang Y.Z."/>
            <person name="Lecleir G.R."/>
            <person name="Coyne K.J."/>
            <person name="Berg G.M."/>
            <person name="Bertrand E.M."/>
            <person name="Saito M.A."/>
            <person name="Gladyshev V.N."/>
            <person name="Grigoriev I.V."/>
        </authorList>
    </citation>
    <scope>NUCLEOTIDE SEQUENCE [LARGE SCALE GENOMIC DNA]</scope>
    <source>
        <strain evidence="3">CCMP 1984</strain>
    </source>
</reference>
<name>F0YCB4_AURAN</name>
<accession>F0YCB4</accession>